<dbReference type="Pfam" id="PF07331">
    <property type="entry name" value="TctB"/>
    <property type="match status" value="1"/>
</dbReference>
<feature type="transmembrane region" description="Helical" evidence="1">
    <location>
        <begin position="139"/>
        <end position="157"/>
    </location>
</feature>
<feature type="transmembrane region" description="Helical" evidence="1">
    <location>
        <begin position="59"/>
        <end position="77"/>
    </location>
</feature>
<organism evidence="3 4">
    <name type="scientific">Mycobacterium deserti</name>
    <dbReference type="NCBI Taxonomy" id="2978347"/>
    <lineage>
        <taxon>Bacteria</taxon>
        <taxon>Bacillati</taxon>
        <taxon>Actinomycetota</taxon>
        <taxon>Actinomycetes</taxon>
        <taxon>Mycobacteriales</taxon>
        <taxon>Mycobacteriaceae</taxon>
        <taxon>Mycobacterium</taxon>
    </lineage>
</organism>
<feature type="domain" description="DUF1468" evidence="2">
    <location>
        <begin position="23"/>
        <end position="166"/>
    </location>
</feature>
<keyword evidence="1" id="KW-0472">Membrane</keyword>
<accession>A0ABT2M8G5</accession>
<keyword evidence="1" id="KW-0812">Transmembrane</keyword>
<evidence type="ECO:0000256" key="1">
    <source>
        <dbReference type="SAM" id="Phobius"/>
    </source>
</evidence>
<dbReference type="RefSeq" id="WP_260992588.1">
    <property type="nucleotide sequence ID" value="NZ_JAODWD010000002.1"/>
</dbReference>
<evidence type="ECO:0000313" key="4">
    <source>
        <dbReference type="Proteomes" id="UP001206639"/>
    </source>
</evidence>
<proteinExistence type="predicted"/>
<feature type="transmembrane region" description="Helical" evidence="1">
    <location>
        <begin position="22"/>
        <end position="39"/>
    </location>
</feature>
<dbReference type="EMBL" id="JAODWD010000002">
    <property type="protein sequence ID" value="MCT7658544.1"/>
    <property type="molecule type" value="Genomic_DNA"/>
</dbReference>
<dbReference type="Proteomes" id="UP001206639">
    <property type="component" value="Unassembled WGS sequence"/>
</dbReference>
<comment type="caution">
    <text evidence="3">The sequence shown here is derived from an EMBL/GenBank/DDBJ whole genome shotgun (WGS) entry which is preliminary data.</text>
</comment>
<name>A0ABT2M8G5_9MYCO</name>
<keyword evidence="4" id="KW-1185">Reference proteome</keyword>
<protein>
    <submittedName>
        <fullName evidence="3">Tripartite tricarboxylate transporter TctB family protein</fullName>
    </submittedName>
</protein>
<gene>
    <name evidence="3" type="ORF">N4S67_08930</name>
</gene>
<dbReference type="InterPro" id="IPR009936">
    <property type="entry name" value="DUF1468"/>
</dbReference>
<reference evidence="4" key="1">
    <citation type="submission" date="2023-07" db="EMBL/GenBank/DDBJ databases">
        <authorList>
            <person name="Deng Y."/>
            <person name="Zhang Y.-Q."/>
        </authorList>
    </citation>
    <scope>NUCLEOTIDE SEQUENCE [LARGE SCALE GENOMIC DNA]</scope>
    <source>
        <strain evidence="4">CPCC 205710</strain>
    </source>
</reference>
<sequence length="172" mass="17974">MADTETASGEAVQRRSIPWGEWAISASLLAIGVLVLLDGLNQEESRSASGVGAGFMPKVVGVVLIALSVALIAQVARNRLGRPDEAEGDVDVRSTRWVPVALCVAAALVFVVGVETLGYVIVSSVAFWLTAWAVGARSVWRTAVIGAALALVVYLSFTRLLDIALPAGILGF</sequence>
<evidence type="ECO:0000313" key="3">
    <source>
        <dbReference type="EMBL" id="MCT7658544.1"/>
    </source>
</evidence>
<feature type="transmembrane region" description="Helical" evidence="1">
    <location>
        <begin position="97"/>
        <end position="127"/>
    </location>
</feature>
<evidence type="ECO:0000259" key="2">
    <source>
        <dbReference type="Pfam" id="PF07331"/>
    </source>
</evidence>
<keyword evidence="1" id="KW-1133">Transmembrane helix</keyword>